<sequence length="116" mass="12908">MESAGLRVSPGEIPCAPHVHVHFRPRRRRHATVADRTEQTRMTLCTACQAIERHVRGAPGHAALRITDTRRIKPAGSAAITISSFVCQDCGALWTYRDQKSGPEQGWDIHMEAQQP</sequence>
<evidence type="ECO:0000313" key="2">
    <source>
        <dbReference type="Proteomes" id="UP000006798"/>
    </source>
</evidence>
<evidence type="ECO:0000313" key="1">
    <source>
        <dbReference type="EMBL" id="AEI80847.1"/>
    </source>
</evidence>
<dbReference type="HOGENOM" id="CLU_2092736_0_0_4"/>
<dbReference type="EMBL" id="CP002878">
    <property type="protein sequence ID" value="AEI80847.1"/>
    <property type="molecule type" value="Genomic_DNA"/>
</dbReference>
<dbReference type="Proteomes" id="UP000006798">
    <property type="component" value="Chromosome 2"/>
</dbReference>
<proteinExistence type="predicted"/>
<reference evidence="1 2" key="1">
    <citation type="journal article" date="2011" name="J. Bacteriol.">
        <title>Complete genome sequence of the type strain Cupriavidus necator N-1.</title>
        <authorList>
            <person name="Poehlein A."/>
            <person name="Kusian B."/>
            <person name="Friedrich B."/>
            <person name="Daniel R."/>
            <person name="Bowien B."/>
        </authorList>
    </citation>
    <scope>NUCLEOTIDE SEQUENCE [LARGE SCALE GENOMIC DNA]</scope>
    <source>
        <strain evidence="2">ATCC 43291 / DSM 13513 / CCUG 52238 / LMG 8453 / N-1</strain>
    </source>
</reference>
<name>F8GRI2_CUPNN</name>
<dbReference type="KEGG" id="cnc:CNE_2c18910"/>
<organism evidence="1 2">
    <name type="scientific">Cupriavidus necator (strain ATCC 43291 / DSM 13513 / CCUG 52238 / LMG 8453 / N-1)</name>
    <name type="common">Ralstonia eutropha</name>
    <dbReference type="NCBI Taxonomy" id="1042878"/>
    <lineage>
        <taxon>Bacteria</taxon>
        <taxon>Pseudomonadati</taxon>
        <taxon>Pseudomonadota</taxon>
        <taxon>Betaproteobacteria</taxon>
        <taxon>Burkholderiales</taxon>
        <taxon>Burkholderiaceae</taxon>
        <taxon>Cupriavidus</taxon>
    </lineage>
</organism>
<protein>
    <submittedName>
        <fullName evidence="1">Uncharacterized protein</fullName>
    </submittedName>
</protein>
<accession>F8GRI2</accession>
<dbReference type="AlphaFoldDB" id="F8GRI2"/>
<gene>
    <name evidence="1" type="ordered locus">CNE_2c18910</name>
</gene>